<dbReference type="AlphaFoldDB" id="A0A915K2W0"/>
<protein>
    <submittedName>
        <fullName evidence="2">Uncharacterized protein</fullName>
    </submittedName>
</protein>
<evidence type="ECO:0000313" key="2">
    <source>
        <dbReference type="WBParaSite" id="nRc.2.0.1.t32168-RA"/>
    </source>
</evidence>
<accession>A0A915K2W0</accession>
<organism evidence="1 2">
    <name type="scientific">Romanomermis culicivorax</name>
    <name type="common">Nematode worm</name>
    <dbReference type="NCBI Taxonomy" id="13658"/>
    <lineage>
        <taxon>Eukaryota</taxon>
        <taxon>Metazoa</taxon>
        <taxon>Ecdysozoa</taxon>
        <taxon>Nematoda</taxon>
        <taxon>Enoplea</taxon>
        <taxon>Dorylaimia</taxon>
        <taxon>Mermithida</taxon>
        <taxon>Mermithoidea</taxon>
        <taxon>Mermithidae</taxon>
        <taxon>Romanomermis</taxon>
    </lineage>
</organism>
<keyword evidence="1" id="KW-1185">Reference proteome</keyword>
<proteinExistence type="predicted"/>
<evidence type="ECO:0000313" key="1">
    <source>
        <dbReference type="Proteomes" id="UP000887565"/>
    </source>
</evidence>
<dbReference type="WBParaSite" id="nRc.2.0.1.t32168-RA">
    <property type="protein sequence ID" value="nRc.2.0.1.t32168-RA"/>
    <property type="gene ID" value="nRc.2.0.1.g32168"/>
</dbReference>
<name>A0A915K2W0_ROMCU</name>
<reference evidence="2" key="1">
    <citation type="submission" date="2022-11" db="UniProtKB">
        <authorList>
            <consortium name="WormBaseParasite"/>
        </authorList>
    </citation>
    <scope>IDENTIFICATION</scope>
</reference>
<dbReference type="Proteomes" id="UP000887565">
    <property type="component" value="Unplaced"/>
</dbReference>
<sequence length="151" mass="16293">MVWPLSNSNGGQGIPLIIWNNLLPKSDKGNIPGGRNGCDHWGTRQYCRSGQIDQQVHSVCRWSYVHGRYRRHNIHSAYVVSCGLLQDVIQRLVRGGGVRLSVHFNWLSGVDSSKGAGASDEMSSSMSLRNSLICVAETVRSAAAGSSLGAG</sequence>